<feature type="domain" description="NTR" evidence="5">
    <location>
        <begin position="435"/>
        <end position="584"/>
    </location>
</feature>
<keyword evidence="4" id="KW-1015">Disulfide bond</keyword>
<evidence type="ECO:0000256" key="2">
    <source>
        <dbReference type="ARBA" id="ARBA00022525"/>
    </source>
</evidence>
<dbReference type="InterPro" id="IPR008930">
    <property type="entry name" value="Terpenoid_cyclase/PrenylTrfase"/>
</dbReference>
<dbReference type="PROSITE" id="PS50189">
    <property type="entry name" value="NTR"/>
    <property type="match status" value="1"/>
</dbReference>
<comment type="subcellular location">
    <subcellularLocation>
        <location evidence="1">Secreted</location>
    </subcellularLocation>
</comment>
<dbReference type="SUPFAM" id="SSF48239">
    <property type="entry name" value="Terpenoid cyclases/Protein prenyltransferases"/>
    <property type="match status" value="1"/>
</dbReference>
<keyword evidence="2" id="KW-0964">Secreted</keyword>
<dbReference type="AlphaFoldDB" id="A0A4Z2B2V5"/>
<dbReference type="InterPro" id="IPR009048">
    <property type="entry name" value="A-macroglobulin_rcpt-bd"/>
</dbReference>
<dbReference type="SUPFAM" id="SSF50242">
    <property type="entry name" value="TIMP-like"/>
    <property type="match status" value="1"/>
</dbReference>
<dbReference type="Pfam" id="PF07678">
    <property type="entry name" value="TED_complement"/>
    <property type="match status" value="1"/>
</dbReference>
<dbReference type="Proteomes" id="UP000516260">
    <property type="component" value="Chromosome 8"/>
</dbReference>
<dbReference type="Gene3D" id="1.50.10.20">
    <property type="match status" value="1"/>
</dbReference>
<name>A0A4Z2B2V5_9TELE</name>
<dbReference type="PANTHER" id="PTHR11412:SF81">
    <property type="entry name" value="COMPLEMENT C3"/>
    <property type="match status" value="1"/>
</dbReference>
<evidence type="ECO:0000313" key="7">
    <source>
        <dbReference type="Proteomes" id="UP000516260"/>
    </source>
</evidence>
<dbReference type="SMART" id="SM01361">
    <property type="entry name" value="A2M_recep"/>
    <property type="match status" value="1"/>
</dbReference>
<dbReference type="Gene3D" id="2.60.40.690">
    <property type="entry name" value="Alpha-macroglobulin, receptor-binding domain"/>
    <property type="match status" value="1"/>
</dbReference>
<dbReference type="Pfam" id="PF01759">
    <property type="entry name" value="NTR"/>
    <property type="match status" value="1"/>
</dbReference>
<organism evidence="6 7">
    <name type="scientific">Takifugu bimaculatus</name>
    <dbReference type="NCBI Taxonomy" id="433685"/>
    <lineage>
        <taxon>Eukaryota</taxon>
        <taxon>Metazoa</taxon>
        <taxon>Chordata</taxon>
        <taxon>Craniata</taxon>
        <taxon>Vertebrata</taxon>
        <taxon>Euteleostomi</taxon>
        <taxon>Actinopterygii</taxon>
        <taxon>Neopterygii</taxon>
        <taxon>Teleostei</taxon>
        <taxon>Neoteleostei</taxon>
        <taxon>Acanthomorphata</taxon>
        <taxon>Eupercaria</taxon>
        <taxon>Tetraodontiformes</taxon>
        <taxon>Tetradontoidea</taxon>
        <taxon>Tetraodontidae</taxon>
        <taxon>Takifugu</taxon>
    </lineage>
</organism>
<evidence type="ECO:0000256" key="1">
    <source>
        <dbReference type="ARBA" id="ARBA00004613"/>
    </source>
</evidence>
<evidence type="ECO:0000256" key="3">
    <source>
        <dbReference type="ARBA" id="ARBA00022966"/>
    </source>
</evidence>
<keyword evidence="3" id="KW-0882">Thioester bond</keyword>
<dbReference type="EMBL" id="SWLE01000021">
    <property type="protein sequence ID" value="TNM85908.1"/>
    <property type="molecule type" value="Genomic_DNA"/>
</dbReference>
<accession>A0A4Z2B2V5</accession>
<reference evidence="6 7" key="1">
    <citation type="submission" date="2019-04" db="EMBL/GenBank/DDBJ databases">
        <title>The sequence and de novo assembly of Takifugu bimaculatus genome using PacBio and Hi-C technologies.</title>
        <authorList>
            <person name="Xu P."/>
            <person name="Liu B."/>
            <person name="Zhou Z."/>
        </authorList>
    </citation>
    <scope>NUCLEOTIDE SEQUENCE [LARGE SCALE GENOMIC DNA]</scope>
    <source>
        <strain evidence="6">TB-2018</strain>
        <tissue evidence="6">Muscle</tissue>
    </source>
</reference>
<dbReference type="Pfam" id="PF07677">
    <property type="entry name" value="A2M_recep"/>
    <property type="match status" value="1"/>
</dbReference>
<gene>
    <name evidence="6" type="ORF">fugu_008179</name>
</gene>
<dbReference type="InterPro" id="IPR001134">
    <property type="entry name" value="Netrin_domain"/>
</dbReference>
<dbReference type="InterPro" id="IPR008993">
    <property type="entry name" value="TIMP-like_OB-fold"/>
</dbReference>
<dbReference type="CDD" id="cd02896">
    <property type="entry name" value="complement_C3_C4_C5"/>
    <property type="match status" value="1"/>
</dbReference>
<dbReference type="InterPro" id="IPR019742">
    <property type="entry name" value="MacrogloblnA2_CS"/>
</dbReference>
<dbReference type="PROSITE" id="PS00477">
    <property type="entry name" value="ALPHA_2_MACROGLOBULIN"/>
    <property type="match status" value="1"/>
</dbReference>
<dbReference type="PANTHER" id="PTHR11412">
    <property type="entry name" value="MACROGLOBULIN / COMPLEMENT"/>
    <property type="match status" value="1"/>
</dbReference>
<dbReference type="GO" id="GO:0005615">
    <property type="term" value="C:extracellular space"/>
    <property type="evidence" value="ECO:0007669"/>
    <property type="project" value="InterPro"/>
</dbReference>
<keyword evidence="7" id="KW-1185">Reference proteome</keyword>
<dbReference type="InterPro" id="IPR018933">
    <property type="entry name" value="Netrin_module_non-TIMP"/>
</dbReference>
<evidence type="ECO:0000256" key="4">
    <source>
        <dbReference type="ARBA" id="ARBA00023157"/>
    </source>
</evidence>
<dbReference type="InterPro" id="IPR036595">
    <property type="entry name" value="A-macroglobulin_rcpt-bd_sf"/>
</dbReference>
<protein>
    <recommendedName>
        <fullName evidence="5">NTR domain-containing protein</fullName>
    </recommendedName>
</protein>
<dbReference type="FunFam" id="2.40.50.120:FF:000013">
    <property type="entry name" value="Complement C3"/>
    <property type="match status" value="1"/>
</dbReference>
<dbReference type="SMART" id="SM01419">
    <property type="entry name" value="Thiol-ester_cl"/>
    <property type="match status" value="1"/>
</dbReference>
<evidence type="ECO:0000259" key="5">
    <source>
        <dbReference type="PROSITE" id="PS50189"/>
    </source>
</evidence>
<comment type="caution">
    <text evidence="6">The sequence shown here is derived from an EMBL/GenBank/DDBJ whole genome shotgun (WGS) entry which is preliminary data.</text>
</comment>
<dbReference type="InterPro" id="IPR047565">
    <property type="entry name" value="Alpha-macroglob_thiol-ester_cl"/>
</dbReference>
<dbReference type="InterPro" id="IPR011626">
    <property type="entry name" value="Alpha-macroglobulin_TED"/>
</dbReference>
<evidence type="ECO:0000313" key="6">
    <source>
        <dbReference type="EMBL" id="TNM85908.1"/>
    </source>
</evidence>
<dbReference type="SMART" id="SM00643">
    <property type="entry name" value="C345C"/>
    <property type="match status" value="1"/>
</dbReference>
<dbReference type="SUPFAM" id="SSF49410">
    <property type="entry name" value="Alpha-macroglobulin receptor domain"/>
    <property type="match status" value="1"/>
</dbReference>
<proteinExistence type="predicted"/>
<dbReference type="InterPro" id="IPR050473">
    <property type="entry name" value="A2M/Complement_sys"/>
</dbReference>
<dbReference type="Gene3D" id="2.40.50.120">
    <property type="match status" value="1"/>
</dbReference>
<sequence>MLETAISGSMMGNLIKQPSGCGEQNMISMTLPVIATLYLDKTNQWQDVGFERRDEALRHIRTGYQNELGFRKPDGSFAIYPTSQSSTWLTAYVAKVFAMASSLVPIESRVICNAVSFLIHQTQNSDGSFREVGRIYMSSMNGDVGGRDADVSMTAFCLIALQESYSLCHRDISSLPDSVHRAVKFLENRLPRVTYSYAVAMTSYALANEKKLNREKLFQYISDDSTHWPVPKGKVYTLEATAYSLLALVKAEATIMVYQAVAEYWANSKELEYDVNVDVLDARQMVSLYYALPKEKASDCQKFNLSVQLIPDKADEDGEVYKLRIDVLFKSMESDCVHLSKGRARVISKYEMNNVLSERGSLIIYLDKVSHKLPEEISFRIHQKSPVGVLQPAAVSVYEYYDQTQCVKFYHPKRTAGLLQRLCRKEECSCAEENCSMQKKEKISNDERTAMTCDTSVNSKTDFVYKVRVEDFFADLSTDVYTMRIVESIKEGSSDVAPLGQLRTFLGYPHCRETIGLLKGKTYLIMGMSNDIYKDEQEQTYQYVLGERTWIEYWPTTAECQTDEHRPTCLGMEEMVETYTIFGCPNK</sequence>